<sequence length="59" mass="6789">MHEQASQMRKVLQEIVKEASLSDVDTFEEATASILYLKDIAEDVLDKMTEDSKEEKNEK</sequence>
<dbReference type="AlphaFoldDB" id="A0A0F9MD88"/>
<protein>
    <submittedName>
        <fullName evidence="1">Uncharacterized protein</fullName>
    </submittedName>
</protein>
<dbReference type="EMBL" id="LAZR01004996">
    <property type="protein sequence ID" value="KKN03789.1"/>
    <property type="molecule type" value="Genomic_DNA"/>
</dbReference>
<evidence type="ECO:0000313" key="1">
    <source>
        <dbReference type="EMBL" id="KKN03789.1"/>
    </source>
</evidence>
<comment type="caution">
    <text evidence="1">The sequence shown here is derived from an EMBL/GenBank/DDBJ whole genome shotgun (WGS) entry which is preliminary data.</text>
</comment>
<proteinExistence type="predicted"/>
<organism evidence="1">
    <name type="scientific">marine sediment metagenome</name>
    <dbReference type="NCBI Taxonomy" id="412755"/>
    <lineage>
        <taxon>unclassified sequences</taxon>
        <taxon>metagenomes</taxon>
        <taxon>ecological metagenomes</taxon>
    </lineage>
</organism>
<name>A0A0F9MD88_9ZZZZ</name>
<accession>A0A0F9MD88</accession>
<reference evidence="1" key="1">
    <citation type="journal article" date="2015" name="Nature">
        <title>Complex archaea that bridge the gap between prokaryotes and eukaryotes.</title>
        <authorList>
            <person name="Spang A."/>
            <person name="Saw J.H."/>
            <person name="Jorgensen S.L."/>
            <person name="Zaremba-Niedzwiedzka K."/>
            <person name="Martijn J."/>
            <person name="Lind A.E."/>
            <person name="van Eijk R."/>
            <person name="Schleper C."/>
            <person name="Guy L."/>
            <person name="Ettema T.J."/>
        </authorList>
    </citation>
    <scope>NUCLEOTIDE SEQUENCE</scope>
</reference>
<gene>
    <name evidence="1" type="ORF">LCGC14_1104260</name>
</gene>